<comment type="caution">
    <text evidence="1">The sequence shown here is derived from an EMBL/GenBank/DDBJ whole genome shotgun (WGS) entry which is preliminary data.</text>
</comment>
<evidence type="ECO:0000313" key="1">
    <source>
        <dbReference type="EMBL" id="GEP97023.1"/>
    </source>
</evidence>
<dbReference type="EMBL" id="BKAU01000004">
    <property type="protein sequence ID" value="GEP97023.1"/>
    <property type="molecule type" value="Genomic_DNA"/>
</dbReference>
<keyword evidence="2" id="KW-1185">Reference proteome</keyword>
<proteinExistence type="predicted"/>
<gene>
    <name evidence="1" type="ORF">CCY01nite_32830</name>
</gene>
<evidence type="ECO:0000313" key="2">
    <source>
        <dbReference type="Proteomes" id="UP000321436"/>
    </source>
</evidence>
<dbReference type="AlphaFoldDB" id="A0A512RMW2"/>
<sequence>MKTEEYNISFSYQDKAWRLPVRIIRQGADYKISVNIEGKEVCFARDPHNGLRPLNHHNDFEAQLLYLIGQEVEQQHSASLL</sequence>
<reference evidence="1 2" key="1">
    <citation type="submission" date="2019-07" db="EMBL/GenBank/DDBJ databases">
        <title>Whole genome shotgun sequence of Chitinophaga cymbidii NBRC 109752.</title>
        <authorList>
            <person name="Hosoyama A."/>
            <person name="Uohara A."/>
            <person name="Ohji S."/>
            <person name="Ichikawa N."/>
        </authorList>
    </citation>
    <scope>NUCLEOTIDE SEQUENCE [LARGE SCALE GENOMIC DNA]</scope>
    <source>
        <strain evidence="1 2">NBRC 109752</strain>
    </source>
</reference>
<protein>
    <submittedName>
        <fullName evidence="1">Uncharacterized protein</fullName>
    </submittedName>
</protein>
<dbReference type="Proteomes" id="UP000321436">
    <property type="component" value="Unassembled WGS sequence"/>
</dbReference>
<name>A0A512RMW2_9BACT</name>
<organism evidence="1 2">
    <name type="scientific">Chitinophaga cymbidii</name>
    <dbReference type="NCBI Taxonomy" id="1096750"/>
    <lineage>
        <taxon>Bacteria</taxon>
        <taxon>Pseudomonadati</taxon>
        <taxon>Bacteroidota</taxon>
        <taxon>Chitinophagia</taxon>
        <taxon>Chitinophagales</taxon>
        <taxon>Chitinophagaceae</taxon>
        <taxon>Chitinophaga</taxon>
    </lineage>
</organism>
<dbReference type="OrthoDB" id="679198at2"/>
<accession>A0A512RMW2</accession>
<dbReference type="RefSeq" id="WP_146864212.1">
    <property type="nucleotide sequence ID" value="NZ_BKAU01000004.1"/>
</dbReference>